<feature type="domain" description="DUF4143" evidence="2">
    <location>
        <begin position="221"/>
        <end position="287"/>
    </location>
</feature>
<protein>
    <submittedName>
        <fullName evidence="3">AAA domain protein</fullName>
    </submittedName>
</protein>
<dbReference type="Proteomes" id="UP000614580">
    <property type="component" value="Unassembled WGS sequence"/>
</dbReference>
<name>A0A811ZZW5_9EURY</name>
<dbReference type="AlphaFoldDB" id="A0A811ZZW5"/>
<sequence length="292" mass="34909">MNKRQLKEIVVQQREELKRKDRGLKRENLEEIGRYLKIPHVLIISGVRRSGKSTLLTQIMSEWYDCQFYYLNFEDERLISFSAEEDFDILYQVFLELYGEQKTFFFDEIQNVSGWERFVRRMYERDNKFVITGSNARFLSSELATHLTGRHLMTEMYPFSFREFLRLNKAEPGENFEYIAEERAKISKHLSQYIEDGGFPEYLRYGEKEILHRLFGDIIYRDILVRYGIRETKTFQEIANYLMANVSNTVSYNRLKNIFNLGSVNTVKNYAEYLESSFLIFFVDRFSYSGGV</sequence>
<comment type="caution">
    <text evidence="3">The sequence shown here is derived from an EMBL/GenBank/DDBJ whole genome shotgun (WGS) entry which is preliminary data.</text>
</comment>
<dbReference type="EMBL" id="CAJHZY010000006">
    <property type="protein sequence ID" value="CAD7766681.1"/>
    <property type="molecule type" value="Genomic_DNA"/>
</dbReference>
<dbReference type="PANTHER" id="PTHR33295:SF8">
    <property type="entry name" value="AAA+ ATPASE DOMAIN-CONTAINING PROTEIN"/>
    <property type="match status" value="1"/>
</dbReference>
<dbReference type="InterPro" id="IPR025420">
    <property type="entry name" value="DUF4143"/>
</dbReference>
<dbReference type="SUPFAM" id="SSF52540">
    <property type="entry name" value="P-loop containing nucleoside triphosphate hydrolases"/>
    <property type="match status" value="1"/>
</dbReference>
<organism evidence="3 4">
    <name type="scientific">Candidatus Argoarchaeum ethanivorans</name>
    <dbReference type="NCBI Taxonomy" id="2608793"/>
    <lineage>
        <taxon>Archaea</taxon>
        <taxon>Methanobacteriati</taxon>
        <taxon>Methanobacteriota</taxon>
        <taxon>Stenosarchaea group</taxon>
        <taxon>Methanomicrobia</taxon>
        <taxon>Methanosarcinales</taxon>
        <taxon>Methanosarcinales incertae sedis</taxon>
        <taxon>GOM Arc I cluster</taxon>
        <taxon>Candidatus Argoarchaeum</taxon>
    </lineage>
</organism>
<dbReference type="Pfam" id="PF13173">
    <property type="entry name" value="AAA_14"/>
    <property type="match status" value="1"/>
</dbReference>
<evidence type="ECO:0000313" key="3">
    <source>
        <dbReference type="EMBL" id="CAD7766681.1"/>
    </source>
</evidence>
<dbReference type="InterPro" id="IPR041682">
    <property type="entry name" value="AAA_14"/>
</dbReference>
<dbReference type="PANTHER" id="PTHR33295">
    <property type="entry name" value="ATPASE"/>
    <property type="match status" value="1"/>
</dbReference>
<gene>
    <name evidence="3" type="ORF">DNFNHJIP_00079</name>
</gene>
<proteinExistence type="predicted"/>
<accession>A0A811ZZW5</accession>
<evidence type="ECO:0000259" key="1">
    <source>
        <dbReference type="Pfam" id="PF13173"/>
    </source>
</evidence>
<evidence type="ECO:0000259" key="2">
    <source>
        <dbReference type="Pfam" id="PF13635"/>
    </source>
</evidence>
<evidence type="ECO:0000313" key="4">
    <source>
        <dbReference type="Proteomes" id="UP000614580"/>
    </source>
</evidence>
<dbReference type="Pfam" id="PF13635">
    <property type="entry name" value="DUF4143"/>
    <property type="match status" value="1"/>
</dbReference>
<dbReference type="Gene3D" id="3.40.50.300">
    <property type="entry name" value="P-loop containing nucleotide triphosphate hydrolases"/>
    <property type="match status" value="1"/>
</dbReference>
<feature type="domain" description="AAA" evidence="1">
    <location>
        <begin position="40"/>
        <end position="165"/>
    </location>
</feature>
<reference evidence="3" key="1">
    <citation type="submission" date="2020-12" db="EMBL/GenBank/DDBJ databases">
        <authorList>
            <person name="Hahn C.J."/>
            <person name="Laso-Perez R."/>
            <person name="Vulcano F."/>
            <person name="Vaziourakis K.-M."/>
            <person name="Stokke R."/>
            <person name="Steen I.H."/>
            <person name="Teske A."/>
            <person name="Boetius A."/>
            <person name="Liebeke M."/>
            <person name="Amann R."/>
            <person name="Knittel K."/>
        </authorList>
    </citation>
    <scope>NUCLEOTIDE SEQUENCE</scope>
    <source>
        <strain evidence="3">Gfbio:c6db26ca-90af-429b-aeed-0e3e8aed0b5e:GoM-Arc1_AMV-AAA_792_C10</strain>
    </source>
</reference>
<dbReference type="InterPro" id="IPR027417">
    <property type="entry name" value="P-loop_NTPase"/>
</dbReference>